<comment type="caution">
    <text evidence="1">The sequence shown here is derived from an EMBL/GenBank/DDBJ whole genome shotgun (WGS) entry which is preliminary data.</text>
</comment>
<name>A0A9P4Q7W7_9PEZI</name>
<dbReference type="AlphaFoldDB" id="A0A9P4Q7W7"/>
<dbReference type="EMBL" id="MU003792">
    <property type="protein sequence ID" value="KAF2721205.1"/>
    <property type="molecule type" value="Genomic_DNA"/>
</dbReference>
<evidence type="ECO:0000313" key="1">
    <source>
        <dbReference type="EMBL" id="KAF2721205.1"/>
    </source>
</evidence>
<dbReference type="Proteomes" id="UP000799441">
    <property type="component" value="Unassembled WGS sequence"/>
</dbReference>
<keyword evidence="2" id="KW-1185">Reference proteome</keyword>
<proteinExistence type="predicted"/>
<reference evidence="1" key="1">
    <citation type="journal article" date="2020" name="Stud. Mycol.">
        <title>101 Dothideomycetes genomes: a test case for predicting lifestyles and emergence of pathogens.</title>
        <authorList>
            <person name="Haridas S."/>
            <person name="Albert R."/>
            <person name="Binder M."/>
            <person name="Bloem J."/>
            <person name="Labutti K."/>
            <person name="Salamov A."/>
            <person name="Andreopoulos B."/>
            <person name="Baker S."/>
            <person name="Barry K."/>
            <person name="Bills G."/>
            <person name="Bluhm B."/>
            <person name="Cannon C."/>
            <person name="Castanera R."/>
            <person name="Culley D."/>
            <person name="Daum C."/>
            <person name="Ezra D."/>
            <person name="Gonzalez J."/>
            <person name="Henrissat B."/>
            <person name="Kuo A."/>
            <person name="Liang C."/>
            <person name="Lipzen A."/>
            <person name="Lutzoni F."/>
            <person name="Magnuson J."/>
            <person name="Mondo S."/>
            <person name="Nolan M."/>
            <person name="Ohm R."/>
            <person name="Pangilinan J."/>
            <person name="Park H.-J."/>
            <person name="Ramirez L."/>
            <person name="Alfaro M."/>
            <person name="Sun H."/>
            <person name="Tritt A."/>
            <person name="Yoshinaga Y."/>
            <person name="Zwiers L.-H."/>
            <person name="Turgeon B."/>
            <person name="Goodwin S."/>
            <person name="Spatafora J."/>
            <person name="Crous P."/>
            <person name="Grigoriev I."/>
        </authorList>
    </citation>
    <scope>NUCLEOTIDE SEQUENCE</scope>
    <source>
        <strain evidence="1">CBS 116435</strain>
    </source>
</reference>
<sequence>MWMVDPSMVGGKQSMPFLRPHSVTLPRQQSCWRKCDGCRGQRRVKAAGQAAARCFLEAGGEYGGGGAEVQTRPIGRNIVEGGGSRRRVVMIEYARVDGARDERIDEGGGRWWMMEDVAGARCGKGKKTWQRKVGKILGLALHTPTHGERG</sequence>
<gene>
    <name evidence="1" type="ORF">K431DRAFT_74235</name>
</gene>
<protein>
    <submittedName>
        <fullName evidence="1">Uncharacterized protein</fullName>
    </submittedName>
</protein>
<evidence type="ECO:0000313" key="2">
    <source>
        <dbReference type="Proteomes" id="UP000799441"/>
    </source>
</evidence>
<organism evidence="1 2">
    <name type="scientific">Polychaeton citri CBS 116435</name>
    <dbReference type="NCBI Taxonomy" id="1314669"/>
    <lineage>
        <taxon>Eukaryota</taxon>
        <taxon>Fungi</taxon>
        <taxon>Dikarya</taxon>
        <taxon>Ascomycota</taxon>
        <taxon>Pezizomycotina</taxon>
        <taxon>Dothideomycetes</taxon>
        <taxon>Dothideomycetidae</taxon>
        <taxon>Capnodiales</taxon>
        <taxon>Capnodiaceae</taxon>
        <taxon>Polychaeton</taxon>
    </lineage>
</organism>
<accession>A0A9P4Q7W7</accession>